<dbReference type="EMBL" id="JARAOO010000003">
    <property type="protein sequence ID" value="KAJ7973710.1"/>
    <property type="molecule type" value="Genomic_DNA"/>
</dbReference>
<protein>
    <submittedName>
        <fullName evidence="4">Protein OSB3, chloroplastic/mitochondrial</fullName>
    </submittedName>
</protein>
<evidence type="ECO:0000313" key="4">
    <source>
        <dbReference type="EMBL" id="KAJ7973710.1"/>
    </source>
</evidence>
<dbReference type="PROSITE" id="PS50935">
    <property type="entry name" value="SSB"/>
    <property type="match status" value="1"/>
</dbReference>
<accession>A0AAD7Q2K8</accession>
<keyword evidence="5" id="KW-1185">Reference proteome</keyword>
<dbReference type="InterPro" id="IPR012340">
    <property type="entry name" value="NA-bd_OB-fold"/>
</dbReference>
<dbReference type="GO" id="GO:0003697">
    <property type="term" value="F:single-stranded DNA binding"/>
    <property type="evidence" value="ECO:0007669"/>
    <property type="project" value="InterPro"/>
</dbReference>
<reference evidence="4" key="1">
    <citation type="journal article" date="2023" name="Science">
        <title>Elucidation of the pathway for biosynthesis of saponin adjuvants from the soapbark tree.</title>
        <authorList>
            <person name="Reed J."/>
            <person name="Orme A."/>
            <person name="El-Demerdash A."/>
            <person name="Owen C."/>
            <person name="Martin L.B.B."/>
            <person name="Misra R.C."/>
            <person name="Kikuchi S."/>
            <person name="Rejzek M."/>
            <person name="Martin A.C."/>
            <person name="Harkess A."/>
            <person name="Leebens-Mack J."/>
            <person name="Louveau T."/>
            <person name="Stephenson M.J."/>
            <person name="Osbourn A."/>
        </authorList>
    </citation>
    <scope>NUCLEOTIDE SEQUENCE</scope>
    <source>
        <strain evidence="4">S10</strain>
    </source>
</reference>
<dbReference type="PANTHER" id="PTHR10302">
    <property type="entry name" value="SINGLE-STRANDED DNA-BINDING PROTEIN"/>
    <property type="match status" value="1"/>
</dbReference>
<dbReference type="GO" id="GO:0042645">
    <property type="term" value="C:mitochondrial nucleoid"/>
    <property type="evidence" value="ECO:0007669"/>
    <property type="project" value="TreeGrafter"/>
</dbReference>
<dbReference type="Proteomes" id="UP001163823">
    <property type="component" value="Chromosome 3"/>
</dbReference>
<evidence type="ECO:0000256" key="1">
    <source>
        <dbReference type="ARBA" id="ARBA00023125"/>
    </source>
</evidence>
<comment type="caution">
    <text evidence="4">The sequence shown here is derived from an EMBL/GenBank/DDBJ whole genome shotgun (WGS) entry which is preliminary data.</text>
</comment>
<sequence length="517" mass="59316">MNSLCRALVHSASYPTSRKRLLLHPTTFILQSYSTATNATTARRKFKPLRTSPPPPSPNDVDDIERPKEIPFQPKVANSVNLIGHIRKPIHFQTSLSGNSWAGTIICREQYSGSHSLLIPIIFEGDLAHIAACHLKENDCIHIDGQLSADPPYLDANKGQDNLQVLVRSLNFVQGYSELQKRSAPHQQEESLSSSVASGKHNINQSRKALLTSVKDDMLFENEKDAKHDMIGIDPAWKDLLSNPDEWWDLRSTEDKAKGAAFERKKNGELLFIDNSTPKWIKEKLESMKFEPRSEPNEWKVSAKKNVNSVLSSWRDLLDDPKQWWDCRENKISPKYPDFKSKDGSLALWLNKAPQWVLSKLGGIEFDVQIVKSKQAMECNSSAKEKMDSTQSSWRDLLDDPKQWWDCRENKISPKYPDFKSKDGSLALWLSKAPQWVLSKLEEVEFDVYNVKSKQAKEHKSDEAWKNLVENPEKWWDNRSKKLNKRSPDFKHKETGEALWLTNSPSWVMSKLPPFKI</sequence>
<organism evidence="4 5">
    <name type="scientific">Quillaja saponaria</name>
    <name type="common">Soap bark tree</name>
    <dbReference type="NCBI Taxonomy" id="32244"/>
    <lineage>
        <taxon>Eukaryota</taxon>
        <taxon>Viridiplantae</taxon>
        <taxon>Streptophyta</taxon>
        <taxon>Embryophyta</taxon>
        <taxon>Tracheophyta</taxon>
        <taxon>Spermatophyta</taxon>
        <taxon>Magnoliopsida</taxon>
        <taxon>eudicotyledons</taxon>
        <taxon>Gunneridae</taxon>
        <taxon>Pentapetalae</taxon>
        <taxon>rosids</taxon>
        <taxon>fabids</taxon>
        <taxon>Fabales</taxon>
        <taxon>Quillajaceae</taxon>
        <taxon>Quillaja</taxon>
    </lineage>
</organism>
<keyword evidence="1 2" id="KW-0238">DNA-binding</keyword>
<dbReference type="PANTHER" id="PTHR10302:SF23">
    <property type="entry name" value="PROTEIN OSB4, CHLOROPLASTIC"/>
    <property type="match status" value="1"/>
</dbReference>
<dbReference type="AlphaFoldDB" id="A0AAD7Q2K8"/>
<dbReference type="Gene3D" id="2.40.50.140">
    <property type="entry name" value="Nucleic acid-binding proteins"/>
    <property type="match status" value="1"/>
</dbReference>
<dbReference type="InterPro" id="IPR000424">
    <property type="entry name" value="Primosome_PriB/ssb"/>
</dbReference>
<evidence type="ECO:0000256" key="2">
    <source>
        <dbReference type="PROSITE-ProRule" id="PRU00252"/>
    </source>
</evidence>
<evidence type="ECO:0000313" key="5">
    <source>
        <dbReference type="Proteomes" id="UP001163823"/>
    </source>
</evidence>
<dbReference type="InterPro" id="IPR011344">
    <property type="entry name" value="ssDNA-bd"/>
</dbReference>
<feature type="region of interest" description="Disordered" evidence="3">
    <location>
        <begin position="41"/>
        <end position="67"/>
    </location>
</feature>
<dbReference type="GO" id="GO:0006264">
    <property type="term" value="P:mitochondrial DNA replication"/>
    <property type="evidence" value="ECO:0007669"/>
    <property type="project" value="TreeGrafter"/>
</dbReference>
<dbReference type="SUPFAM" id="SSF50249">
    <property type="entry name" value="Nucleic acid-binding proteins"/>
    <property type="match status" value="1"/>
</dbReference>
<proteinExistence type="predicted"/>
<evidence type="ECO:0000256" key="3">
    <source>
        <dbReference type="SAM" id="MobiDB-lite"/>
    </source>
</evidence>
<gene>
    <name evidence="4" type="ORF">O6P43_003900</name>
</gene>
<name>A0AAD7Q2K8_QUISA</name>